<feature type="domain" description="DUF1663" evidence="2">
    <location>
        <begin position="14"/>
        <end position="510"/>
    </location>
</feature>
<feature type="domain" description="DUF1663" evidence="2">
    <location>
        <begin position="807"/>
        <end position="1014"/>
    </location>
</feature>
<comment type="caution">
    <text evidence="3">The sequence shown here is derived from an EMBL/GenBank/DDBJ whole genome shotgun (WGS) entry which is preliminary data.</text>
</comment>
<dbReference type="EMBL" id="JABDHM010000080">
    <property type="protein sequence ID" value="KAF5219009.1"/>
    <property type="molecule type" value="Genomic_DNA"/>
</dbReference>
<dbReference type="Proteomes" id="UP000583944">
    <property type="component" value="Unassembled WGS sequence"/>
</dbReference>
<dbReference type="Pfam" id="PF07909">
    <property type="entry name" value="DUF1663"/>
    <property type="match status" value="4"/>
</dbReference>
<evidence type="ECO:0000313" key="4">
    <source>
        <dbReference type="Proteomes" id="UP000583944"/>
    </source>
</evidence>
<evidence type="ECO:0000256" key="1">
    <source>
        <dbReference type="SAM" id="MobiDB-lite"/>
    </source>
</evidence>
<reference evidence="3 4" key="1">
    <citation type="journal article" date="2019" name="Genome Biol. Evol.">
        <title>Nanopore Sequencing Significantly Improves Genome Assembly of the Protozoan Parasite Trypanosoma cruzi.</title>
        <authorList>
            <person name="Diaz-Viraque F."/>
            <person name="Pita S."/>
            <person name="Greif G."/>
            <person name="de Souza R.C.M."/>
            <person name="Iraola G."/>
            <person name="Robello C."/>
        </authorList>
    </citation>
    <scope>NUCLEOTIDE SEQUENCE [LARGE SCALE GENOMIC DNA]</scope>
    <source>
        <strain evidence="3 4">Berenice</strain>
    </source>
</reference>
<organism evidence="3 4">
    <name type="scientific">Trypanosoma cruzi</name>
    <dbReference type="NCBI Taxonomy" id="5693"/>
    <lineage>
        <taxon>Eukaryota</taxon>
        <taxon>Discoba</taxon>
        <taxon>Euglenozoa</taxon>
        <taxon>Kinetoplastea</taxon>
        <taxon>Metakinetoplastina</taxon>
        <taxon>Trypanosomatida</taxon>
        <taxon>Trypanosomatidae</taxon>
        <taxon>Trypanosoma</taxon>
        <taxon>Schizotrypanum</taxon>
    </lineage>
</organism>
<name>A0A7J6XX57_TRYCR</name>
<sequence>MPRQRFLRLDIPAIEIQRHAVSKKERVNVQRRVSSWRKLQLREAEHARSGREIIEAARAAYEDEDSSLTSPISSYAVNLGFSPQPDVALNPTHEKDGGPLSFEPSWAISFDSASNTPARESRRRGTSVGSESSRVFHVVHDRIGRRTAAGHHWVPEQPLRAEERRETISRKILSLEETESFSNIIQMMFQDRLIQAKLRYLRQQKEEQLWEALQDAHMCIMKEEERRNLIVSKEHLDRRRIEAGYIGKEDFEENKGRETADAKDWFFSAFQLALQQTGLTENAARQKSYLEYSKQRDSIYSQFQNTMNTLKKRQSPKVNAGSTLAANFSKSEQELINEYEENVDRIMDEEIYSLVDIIIHRNKAATRKEVVMEETLHKNDILAETTTGNHAVRKLAHPPRLSVQKLSSQTPLTTTNYNVLIETTTVIERDEEEARDIVLDEEILQLIKIIEETRLILTNKTTNDGENPLSTNMSRNITNGMETVFNTIMGLSPITKEERTTTSIENLQRELQHSSMQNIDMTHVQKNNAARGQLVGEEREDMYGLHRDAVDSEERAVRRCLERGEAAAVDELGEEYRSATHERAVEALAAEEDAARGQLVGEEREDMCGLHRDAVDSEERAVRRCLERGEAAAVDELGEEYRSATHGRAVEALAAEEDAARDELAGEEREDMCGLHRDAVDSEERAVRRCLERGEAAAVDELGEEYRSATHERAVEALAAEEDAARGQLVGEEREDMCGLHRDAVDSEERAVRRCLERGEAAAVDELGEEYRSATHERAVEALAAEEDAARGQLVGEEREDMCGLHRDAVDSEERAVRRCLERGEAAAVDELGEKYRSATHERAVEALAAEEDAARGQLVGEEREDMCGLHRDAVDSEERAVRRCLERGEAAAVDELGEEYRSATHERAVEALAAEEDAARGQLVGEEREDTCGLHRDAVDSEERAVRRCLERGEAAAVDELGEEYRSATHERVVEALAAEEDAARGQLVGEEREDMCGLHRDAVDSEERAVRRCLERGEAAAVDELGEEYRSATHERAVEALAVEEDAARGQLVGEEREDTCGLHRDAVDSEERAVRRCLERGEAGAVDELGEEYGSATHERVVEALAAEEDAARGQLVGEEREDTCGLHRDAVDSEERAVRRCLEHGEAAAVDELGEEYGSATHERVVEALAAEEDAARGQLVGEEREDTCGLHRDAVDSEERAVRRCLERGEAAAVDELGEEYRSATHERVVEALAAEEDAARGQLVGEEREDTCGLHRDAVDSEERAVRRCLERGEAAAVDELGEEYGSATHERAVEALAAEEDAARGQLVGEEREDMCGLHRDAVGSEERAVRRCLERGEAAAVDELGEEYRSATHERAVEALAAEEDAARGQLVGEEREDMCGLHRSGGKRLLGVVDGILQVSVGVLSFDVCDVVFCKLMCNVLESEEDERLLLLEDESVGWRKLQKLWLRFKDGVNPSLPSACGRVNSSGLMFCRGGVLERWVVRNR</sequence>
<protein>
    <recommendedName>
        <fullName evidence="2">DUF1663 domain-containing protein</fullName>
    </recommendedName>
</protein>
<gene>
    <name evidence="3" type="ORF">ECC02_008010</name>
</gene>
<dbReference type="VEuPathDB" id="TriTrypDB:ECC02_008010"/>
<feature type="region of interest" description="Disordered" evidence="1">
    <location>
        <begin position="112"/>
        <end position="131"/>
    </location>
</feature>
<feature type="domain" description="DUF1663" evidence="2">
    <location>
        <begin position="526"/>
        <end position="624"/>
    </location>
</feature>
<feature type="domain" description="DUF1663" evidence="2">
    <location>
        <begin position="1197"/>
        <end position="1393"/>
    </location>
</feature>
<accession>A0A7J6XX57</accession>
<proteinExistence type="predicted"/>
<dbReference type="InterPro" id="IPR012457">
    <property type="entry name" value="DUF1663"/>
</dbReference>
<evidence type="ECO:0000259" key="2">
    <source>
        <dbReference type="Pfam" id="PF07909"/>
    </source>
</evidence>
<evidence type="ECO:0000313" key="3">
    <source>
        <dbReference type="EMBL" id="KAF5219009.1"/>
    </source>
</evidence>